<evidence type="ECO:0000313" key="5">
    <source>
        <dbReference type="EMBL" id="RXN34827.1"/>
    </source>
</evidence>
<feature type="DNA-binding region" description="HMG box" evidence="1">
    <location>
        <begin position="348"/>
        <end position="416"/>
    </location>
</feature>
<dbReference type="InterPro" id="IPR036910">
    <property type="entry name" value="HMG_box_dom_sf"/>
</dbReference>
<dbReference type="Pfam" id="PF00505">
    <property type="entry name" value="HMG_box"/>
    <property type="match status" value="1"/>
</dbReference>
<dbReference type="AlphaFoldDB" id="A0A498NTK7"/>
<dbReference type="STRING" id="84645.A0A498NTK7"/>
<evidence type="ECO:0000313" key="6">
    <source>
        <dbReference type="Proteomes" id="UP000290572"/>
    </source>
</evidence>
<protein>
    <submittedName>
        <fullName evidence="5">HMG box-containing 1-like protein</fullName>
    </submittedName>
</protein>
<sequence length="428" mass="47785">MTTKKKHVQPAQLTCHNMVWEVKTQSVPQRVQEVQTQSSGMDEAFDLLKCNERLPSSPGCPSNESHMEYDDLPELQEVQDYQSTPGVFQVAPGVSHHEEGPVEAWSSRPEGSVSHTNWLTELANIATSPQSPLLQNAPHNRSSPVHIFSNSSSLHSYARPPLSSSSAPSPARSHMRERRRTRASSESESGIFCMSSLSDDDDLGWSHSWPSTAWHCFLKGTRLRFHKGLNVEWQDAEDVMESDVDSDDEGGTQSNPMKGGLLSIQALLSYSTAFPAMTWSYDFTPLDSSAVYVLSSMARQRRASQSSGGAVSPDCDKLEALSSSHHSPSSKSQRSHASGSSGATPTKCKRPMNAFMLFAKKYRVEYTQMYPGKDNRAISVILGDKWKKMKNEERRMYTMEAKALAEEQKRLNPDCWKRKRTNSVSIFE</sequence>
<accession>A0A498NTK7</accession>
<dbReference type="SUPFAM" id="SSF102031">
    <property type="entry name" value="AXH domain"/>
    <property type="match status" value="1"/>
</dbReference>
<feature type="compositionally biased region" description="Low complexity" evidence="2">
    <location>
        <begin position="156"/>
        <end position="172"/>
    </location>
</feature>
<proteinExistence type="predicted"/>
<feature type="region of interest" description="Disordered" evidence="2">
    <location>
        <begin position="156"/>
        <end position="187"/>
    </location>
</feature>
<dbReference type="Gene3D" id="1.10.30.10">
    <property type="entry name" value="High mobility group box domain"/>
    <property type="match status" value="1"/>
</dbReference>
<evidence type="ECO:0000313" key="4">
    <source>
        <dbReference type="EMBL" id="RXN22889.1"/>
    </source>
</evidence>
<dbReference type="InterPro" id="IPR036096">
    <property type="entry name" value="Ataxin_AXH_dom_sf"/>
</dbReference>
<dbReference type="InterPro" id="IPR039655">
    <property type="entry name" value="HBP1"/>
</dbReference>
<comment type="caution">
    <text evidence="5">The sequence shown here is derived from an EMBL/GenBank/DDBJ whole genome shotgun (WGS) entry which is preliminary data.</text>
</comment>
<dbReference type="EMBL" id="QBIY01011163">
    <property type="protein sequence ID" value="RXN34827.1"/>
    <property type="molecule type" value="Genomic_DNA"/>
</dbReference>
<keyword evidence="1" id="KW-0539">Nucleus</keyword>
<dbReference type="GO" id="GO:0003723">
    <property type="term" value="F:RNA binding"/>
    <property type="evidence" value="ECO:0007669"/>
    <property type="project" value="InterPro"/>
</dbReference>
<organism evidence="5 6">
    <name type="scientific">Labeo rohita</name>
    <name type="common">Indian major carp</name>
    <name type="synonym">Cyprinus rohita</name>
    <dbReference type="NCBI Taxonomy" id="84645"/>
    <lineage>
        <taxon>Eukaryota</taxon>
        <taxon>Metazoa</taxon>
        <taxon>Chordata</taxon>
        <taxon>Craniata</taxon>
        <taxon>Vertebrata</taxon>
        <taxon>Euteleostomi</taxon>
        <taxon>Actinopterygii</taxon>
        <taxon>Neopterygii</taxon>
        <taxon>Teleostei</taxon>
        <taxon>Ostariophysi</taxon>
        <taxon>Cypriniformes</taxon>
        <taxon>Cyprinidae</taxon>
        <taxon>Labeoninae</taxon>
        <taxon>Labeonini</taxon>
        <taxon>Labeo</taxon>
    </lineage>
</organism>
<keyword evidence="6" id="KW-1185">Reference proteome</keyword>
<dbReference type="PROSITE" id="PS50118">
    <property type="entry name" value="HMG_BOX_2"/>
    <property type="match status" value="1"/>
</dbReference>
<evidence type="ECO:0000259" key="3">
    <source>
        <dbReference type="PROSITE" id="PS50118"/>
    </source>
</evidence>
<dbReference type="GO" id="GO:0000981">
    <property type="term" value="F:DNA-binding transcription factor activity, RNA polymerase II-specific"/>
    <property type="evidence" value="ECO:0007669"/>
    <property type="project" value="TreeGrafter"/>
</dbReference>
<evidence type="ECO:0000256" key="1">
    <source>
        <dbReference type="PROSITE-ProRule" id="PRU00267"/>
    </source>
</evidence>
<dbReference type="PANTHER" id="PTHR15499:SF3">
    <property type="entry name" value="HMG BOX-CONTAINING PROTEIN 1"/>
    <property type="match status" value="1"/>
</dbReference>
<feature type="compositionally biased region" description="Low complexity" evidence="2">
    <location>
        <begin position="322"/>
        <end position="338"/>
    </location>
</feature>
<dbReference type="SUPFAM" id="SSF47095">
    <property type="entry name" value="HMG-box"/>
    <property type="match status" value="1"/>
</dbReference>
<dbReference type="Proteomes" id="UP000290572">
    <property type="component" value="Unassembled WGS sequence"/>
</dbReference>
<dbReference type="PANTHER" id="PTHR15499">
    <property type="entry name" value="HMG BOX-CONTAINING PROTEIN 1"/>
    <property type="match status" value="1"/>
</dbReference>
<feature type="compositionally biased region" description="Basic residues" evidence="2">
    <location>
        <begin position="173"/>
        <end position="182"/>
    </location>
</feature>
<feature type="region of interest" description="Disordered" evidence="2">
    <location>
        <begin position="303"/>
        <end position="347"/>
    </location>
</feature>
<dbReference type="GO" id="GO:0000978">
    <property type="term" value="F:RNA polymerase II cis-regulatory region sequence-specific DNA binding"/>
    <property type="evidence" value="ECO:0007669"/>
    <property type="project" value="TreeGrafter"/>
</dbReference>
<feature type="domain" description="HMG box" evidence="3">
    <location>
        <begin position="348"/>
        <end position="416"/>
    </location>
</feature>
<feature type="compositionally biased region" description="Acidic residues" evidence="2">
    <location>
        <begin position="238"/>
        <end position="250"/>
    </location>
</feature>
<dbReference type="EMBL" id="QBIY01012576">
    <property type="protein sequence ID" value="RXN22889.1"/>
    <property type="molecule type" value="Genomic_DNA"/>
</dbReference>
<dbReference type="GO" id="GO:0005634">
    <property type="term" value="C:nucleus"/>
    <property type="evidence" value="ECO:0007669"/>
    <property type="project" value="UniProtKB-UniRule"/>
</dbReference>
<evidence type="ECO:0000256" key="2">
    <source>
        <dbReference type="SAM" id="MobiDB-lite"/>
    </source>
</evidence>
<keyword evidence="1" id="KW-0238">DNA-binding</keyword>
<dbReference type="SMART" id="SM00398">
    <property type="entry name" value="HMG"/>
    <property type="match status" value="1"/>
</dbReference>
<reference evidence="5 6" key="1">
    <citation type="submission" date="2018-03" db="EMBL/GenBank/DDBJ databases">
        <title>Draft genome sequence of Rohu Carp (Labeo rohita).</title>
        <authorList>
            <person name="Das P."/>
            <person name="Kushwaha B."/>
            <person name="Joshi C.G."/>
            <person name="Kumar D."/>
            <person name="Nagpure N.S."/>
            <person name="Sahoo L."/>
            <person name="Das S.P."/>
            <person name="Bit A."/>
            <person name="Patnaik S."/>
            <person name="Meher P.K."/>
            <person name="Jayasankar P."/>
            <person name="Koringa P.G."/>
            <person name="Patel N.V."/>
            <person name="Hinsu A.T."/>
            <person name="Kumar R."/>
            <person name="Pandey M."/>
            <person name="Agarwal S."/>
            <person name="Srivastava S."/>
            <person name="Singh M."/>
            <person name="Iquebal M.A."/>
            <person name="Jaiswal S."/>
            <person name="Angadi U.B."/>
            <person name="Kumar N."/>
            <person name="Raza M."/>
            <person name="Shah T.M."/>
            <person name="Rai A."/>
            <person name="Jena J.K."/>
        </authorList>
    </citation>
    <scope>NUCLEOTIDE SEQUENCE [LARGE SCALE GENOMIC DNA]</scope>
    <source>
        <strain evidence="5">DASCIFA01</strain>
        <tissue evidence="5">Testis</tissue>
    </source>
</reference>
<name>A0A498NTK7_LABRO</name>
<dbReference type="InterPro" id="IPR009071">
    <property type="entry name" value="HMG_box_dom"/>
</dbReference>
<gene>
    <name evidence="4" type="ORF">ROHU_006575</name>
    <name evidence="5" type="ORF">ROHU_014605</name>
</gene>
<feature type="region of interest" description="Disordered" evidence="2">
    <location>
        <begin position="238"/>
        <end position="258"/>
    </location>
</feature>
<dbReference type="CDD" id="cd21988">
    <property type="entry name" value="HMG-box_HBP1"/>
    <property type="match status" value="1"/>
</dbReference>